<dbReference type="Gramene" id="EOX97130">
    <property type="protein sequence ID" value="EOX97130"/>
    <property type="gene ID" value="TCM_006227"/>
</dbReference>
<feature type="compositionally biased region" description="Basic and acidic residues" evidence="1">
    <location>
        <begin position="190"/>
        <end position="199"/>
    </location>
</feature>
<feature type="region of interest" description="Disordered" evidence="1">
    <location>
        <begin position="190"/>
        <end position="219"/>
    </location>
</feature>
<sequence>MPIGNAAEANTGSDLVVVQQNQFEIEANRAVDDVHHDQAHRRGCLSTFEAKCTIGTQLALANLLLEIPSAVLDQIASEDYVLIVMLISLTSMLVCFVELVCRGRKEKITWRCSSTGRIPWFYHPPPPSNRPFGTLTEMIGLACAIAQCIVTTINYSLYRRHHAATIKFCVWPMIFGFGMLCSKFVGKPNEDGGESRTDQDGGDVTLNQANVDQPLTPAQ</sequence>
<accession>A0A061DWS7</accession>
<dbReference type="AlphaFoldDB" id="A0A061DWS7"/>
<evidence type="ECO:0000256" key="2">
    <source>
        <dbReference type="SAM" id="Phobius"/>
    </source>
</evidence>
<dbReference type="GO" id="GO:0016301">
    <property type="term" value="F:kinase activity"/>
    <property type="evidence" value="ECO:0007669"/>
    <property type="project" value="UniProtKB-KW"/>
</dbReference>
<feature type="compositionally biased region" description="Polar residues" evidence="1">
    <location>
        <begin position="205"/>
        <end position="219"/>
    </location>
</feature>
<keyword evidence="2" id="KW-0472">Membrane</keyword>
<proteinExistence type="predicted"/>
<dbReference type="eggNOG" id="ENOG502SS1V">
    <property type="taxonomic scope" value="Eukaryota"/>
</dbReference>
<name>A0A061DWS7_THECC</name>
<evidence type="ECO:0000256" key="1">
    <source>
        <dbReference type="SAM" id="MobiDB-lite"/>
    </source>
</evidence>
<keyword evidence="2" id="KW-1133">Transmembrane helix</keyword>
<protein>
    <submittedName>
        <fullName evidence="3">Serine/threonine-protein kinase PBS1</fullName>
    </submittedName>
</protein>
<reference evidence="3 4" key="1">
    <citation type="journal article" date="2013" name="Genome Biol.">
        <title>The genome sequence of the most widely cultivated cacao type and its use to identify candidate genes regulating pod color.</title>
        <authorList>
            <person name="Motamayor J.C."/>
            <person name="Mockaitis K."/>
            <person name="Schmutz J."/>
            <person name="Haiminen N."/>
            <person name="Iii D.L."/>
            <person name="Cornejo O."/>
            <person name="Findley S.D."/>
            <person name="Zheng P."/>
            <person name="Utro F."/>
            <person name="Royaert S."/>
            <person name="Saski C."/>
            <person name="Jenkins J."/>
            <person name="Podicheti R."/>
            <person name="Zhao M."/>
            <person name="Scheffler B.E."/>
            <person name="Stack J.C."/>
            <person name="Feltus F.A."/>
            <person name="Mustiga G.M."/>
            <person name="Amores F."/>
            <person name="Phillips W."/>
            <person name="Marelli J.P."/>
            <person name="May G.D."/>
            <person name="Shapiro H."/>
            <person name="Ma J."/>
            <person name="Bustamante C.D."/>
            <person name="Schnell R.J."/>
            <person name="Main D."/>
            <person name="Gilbert D."/>
            <person name="Parida L."/>
            <person name="Kuhn D.N."/>
        </authorList>
    </citation>
    <scope>NUCLEOTIDE SEQUENCE [LARGE SCALE GENOMIC DNA]</scope>
    <source>
        <strain evidence="4">cv. Matina 1-6</strain>
    </source>
</reference>
<dbReference type="PANTHER" id="PTHR48473">
    <property type="entry name" value="TIR DOMAIN-CONTAINING PROTEIN"/>
    <property type="match status" value="1"/>
</dbReference>
<keyword evidence="3" id="KW-0418">Kinase</keyword>
<dbReference type="HOGENOM" id="CLU_080295_0_0_1"/>
<feature type="transmembrane region" description="Helical" evidence="2">
    <location>
        <begin position="80"/>
        <end position="101"/>
    </location>
</feature>
<keyword evidence="3" id="KW-0808">Transferase</keyword>
<keyword evidence="4" id="KW-1185">Reference proteome</keyword>
<dbReference type="EMBL" id="CM001880">
    <property type="protein sequence ID" value="EOX97130.1"/>
    <property type="molecule type" value="Genomic_DNA"/>
</dbReference>
<evidence type="ECO:0000313" key="3">
    <source>
        <dbReference type="EMBL" id="EOX97130.1"/>
    </source>
</evidence>
<keyword evidence="2" id="KW-0812">Transmembrane</keyword>
<gene>
    <name evidence="3" type="ORF">TCM_006227</name>
</gene>
<evidence type="ECO:0000313" key="4">
    <source>
        <dbReference type="Proteomes" id="UP000026915"/>
    </source>
</evidence>
<organism evidence="3 4">
    <name type="scientific">Theobroma cacao</name>
    <name type="common">Cacao</name>
    <name type="synonym">Cocoa</name>
    <dbReference type="NCBI Taxonomy" id="3641"/>
    <lineage>
        <taxon>Eukaryota</taxon>
        <taxon>Viridiplantae</taxon>
        <taxon>Streptophyta</taxon>
        <taxon>Embryophyta</taxon>
        <taxon>Tracheophyta</taxon>
        <taxon>Spermatophyta</taxon>
        <taxon>Magnoliopsida</taxon>
        <taxon>eudicotyledons</taxon>
        <taxon>Gunneridae</taxon>
        <taxon>Pentapetalae</taxon>
        <taxon>rosids</taxon>
        <taxon>malvids</taxon>
        <taxon>Malvales</taxon>
        <taxon>Malvaceae</taxon>
        <taxon>Byttnerioideae</taxon>
        <taxon>Theobroma</taxon>
    </lineage>
</organism>
<dbReference type="InParanoid" id="A0A061DWS7"/>
<dbReference type="PANTHER" id="PTHR48473:SF1">
    <property type="entry name" value="TIR DOMAIN-CONTAINING PROTEIN"/>
    <property type="match status" value="1"/>
</dbReference>
<dbReference type="Proteomes" id="UP000026915">
    <property type="component" value="Chromosome 2"/>
</dbReference>